<evidence type="ECO:0000313" key="2">
    <source>
        <dbReference type="EMBL" id="TDE37878.1"/>
    </source>
</evidence>
<reference evidence="2 3" key="1">
    <citation type="submission" date="2019-03" db="EMBL/GenBank/DDBJ databases">
        <authorList>
            <person name="Zhang S."/>
        </authorList>
    </citation>
    <scope>NUCLEOTIDE SEQUENCE [LARGE SCALE GENOMIC DNA]</scope>
    <source>
        <strain evidence="2 3">S4J41</strain>
    </source>
</reference>
<evidence type="ECO:0000259" key="1">
    <source>
        <dbReference type="Pfam" id="PF04168"/>
    </source>
</evidence>
<gene>
    <name evidence="2" type="ORF">E1B25_10645</name>
</gene>
<proteinExistence type="predicted"/>
<dbReference type="EMBL" id="SMFP01000006">
    <property type="protein sequence ID" value="TDE37878.1"/>
    <property type="molecule type" value="Genomic_DNA"/>
</dbReference>
<dbReference type="OrthoDB" id="9803532at2"/>
<keyword evidence="3" id="KW-1185">Reference proteome</keyword>
<dbReference type="AlphaFoldDB" id="A0A4R5EST6"/>
<name>A0A4R5EST6_9RHOB</name>
<dbReference type="PANTHER" id="PTHR34595:SF7">
    <property type="entry name" value="SLL1039 PROTEIN"/>
    <property type="match status" value="1"/>
</dbReference>
<evidence type="ECO:0000313" key="3">
    <source>
        <dbReference type="Proteomes" id="UP000294662"/>
    </source>
</evidence>
<dbReference type="Pfam" id="PF04168">
    <property type="entry name" value="Alpha-E"/>
    <property type="match status" value="1"/>
</dbReference>
<dbReference type="PANTHER" id="PTHR34595">
    <property type="entry name" value="BLR5612 PROTEIN"/>
    <property type="match status" value="1"/>
</dbReference>
<sequence>MMLGKNAGGLYWMFRYIERAENIARLLEAGWHIALTRSNGGNGKGANEWRSILTTAGIDAAYHEKYAEYDSASVIDFLLRDRDNNSSVLCAIEAARTNARTVRTALSGEVWEAINQCWMTLKSTLARPVTERSLYDTLSSIRHGTSVVRGALHGTMLRNDIYAFSRLGTFIERADNTARILDVKYYVLLPSAAFVGTSIDNAQWEVILRSVSAERSYHWLNGGDVSPYSIAEFLILDKRMPRSLAFCYSKIGQYLALLEQDYGQRQDSQILSDRICMRLRSASVQSIFEDGLHEFLTEFIADTSLLANHIETDFRFYR</sequence>
<dbReference type="InterPro" id="IPR007296">
    <property type="entry name" value="DUF403"/>
</dbReference>
<feature type="domain" description="DUF403" evidence="1">
    <location>
        <begin position="2"/>
        <end position="314"/>
    </location>
</feature>
<dbReference type="InterPro" id="IPR051680">
    <property type="entry name" value="ATP-dep_Glu-Cys_Ligase-2"/>
</dbReference>
<protein>
    <submittedName>
        <fullName evidence="2">Alpha-E domain-containing protein</fullName>
    </submittedName>
</protein>
<organism evidence="2 3">
    <name type="scientific">Antarcticimicrobium sediminis</name>
    <dbReference type="NCBI Taxonomy" id="2546227"/>
    <lineage>
        <taxon>Bacteria</taxon>
        <taxon>Pseudomonadati</taxon>
        <taxon>Pseudomonadota</taxon>
        <taxon>Alphaproteobacteria</taxon>
        <taxon>Rhodobacterales</taxon>
        <taxon>Paracoccaceae</taxon>
        <taxon>Antarcticimicrobium</taxon>
    </lineage>
</organism>
<comment type="caution">
    <text evidence="2">The sequence shown here is derived from an EMBL/GenBank/DDBJ whole genome shotgun (WGS) entry which is preliminary data.</text>
</comment>
<accession>A0A4R5EST6</accession>
<dbReference type="Proteomes" id="UP000294662">
    <property type="component" value="Unassembled WGS sequence"/>
</dbReference>